<evidence type="ECO:0000313" key="1">
    <source>
        <dbReference type="EMBL" id="MBC3910707.1"/>
    </source>
</evidence>
<organism evidence="1 2">
    <name type="scientific">Undibacterium umbellatum</name>
    <dbReference type="NCBI Taxonomy" id="2762300"/>
    <lineage>
        <taxon>Bacteria</taxon>
        <taxon>Pseudomonadati</taxon>
        <taxon>Pseudomonadota</taxon>
        <taxon>Betaproteobacteria</taxon>
        <taxon>Burkholderiales</taxon>
        <taxon>Oxalobacteraceae</taxon>
        <taxon>Undibacterium</taxon>
    </lineage>
</organism>
<dbReference type="Proteomes" id="UP000646911">
    <property type="component" value="Unassembled WGS sequence"/>
</dbReference>
<dbReference type="RefSeq" id="WP_186956284.1">
    <property type="nucleotide sequence ID" value="NZ_JACOFX010000019.1"/>
</dbReference>
<protein>
    <submittedName>
        <fullName evidence="1">Uncharacterized protein</fullName>
    </submittedName>
</protein>
<keyword evidence="2" id="KW-1185">Reference proteome</keyword>
<comment type="caution">
    <text evidence="1">The sequence shown here is derived from an EMBL/GenBank/DDBJ whole genome shotgun (WGS) entry which is preliminary data.</text>
</comment>
<dbReference type="PRINTS" id="PR00313">
    <property type="entry name" value="CABNDNGRPT"/>
</dbReference>
<gene>
    <name evidence="1" type="ORF">H8L47_24365</name>
</gene>
<name>A0ABR6ZG51_9BURK</name>
<proteinExistence type="predicted"/>
<evidence type="ECO:0000313" key="2">
    <source>
        <dbReference type="Proteomes" id="UP000646911"/>
    </source>
</evidence>
<feature type="non-terminal residue" evidence="1">
    <location>
        <position position="1"/>
    </location>
</feature>
<accession>A0ABR6ZG51</accession>
<reference evidence="1 2" key="1">
    <citation type="submission" date="2020-08" db="EMBL/GenBank/DDBJ databases">
        <title>Novel species isolated from subtropical streams in China.</title>
        <authorList>
            <person name="Lu H."/>
        </authorList>
    </citation>
    <scope>NUCLEOTIDE SEQUENCE [LARGE SCALE GENOMIC DNA]</scope>
    <source>
        <strain evidence="1 2">NL8W</strain>
    </source>
</reference>
<sequence>VGVSIDAGALTAQSALDVTLARGANFLSLGAGADRVVLLGNYIAGTYAVTENGVSINAQSTVNAVARVVTDTINLGAGNDTLVTYGAINLAGAQLSNIENITANSAVVITASQYAALIAARAALNLSGPVLTFTGAGPHQLTIVDDVAGVNNIDLSFVTVTGGTLVFDVTSSSNATGGGVNNTTTSNAIGTSGGATATAGTVGTGPSNGGGQALAPIALTAGGTFNSTAGVNDNFTGAAAAFVGTTINGNNGDADTITFTGGGSLVIGGGNTITNIKTVTIDNTSSDVYFNVATAGVTTVNGGSGNDRVYLANSGNSMLAGNVNLGAGNNTLTMEGKTYSGTFTAGAGTSDILSLVASSNIAGANISGFESLVVASNAGITLSAAQYSAFTGITATGTNAFTFSTAGTIAGNATVENYVLANGANTFTGAAGLISVTGGTGVDTFSVGDAIITATVAANGINGGAGADILNVGAVTAALDMSAKVTGVETVNVTGGTNAAWTVTNENGAGVTLNFTKSASTAINNVILGTGGQTLNVLGTGTGATTITGGTGVDTINLSTTTTGVDTIDVTSAGTRSNIGSIDTVANFKVAGSDVFKTGTAATTLNALNIANADVATLAAAIATAATAAGATLAANTQAYVITVAAGTAAGTYAFQNIGGTVGTVDATDFIVKITGAGSIVAGDFIA</sequence>
<dbReference type="EMBL" id="JACOFX010000019">
    <property type="protein sequence ID" value="MBC3910707.1"/>
    <property type="molecule type" value="Genomic_DNA"/>
</dbReference>